<feature type="transmembrane region" description="Helical" evidence="6">
    <location>
        <begin position="220"/>
        <end position="238"/>
    </location>
</feature>
<organism evidence="8 9">
    <name type="scientific">Glonium stellatum</name>
    <dbReference type="NCBI Taxonomy" id="574774"/>
    <lineage>
        <taxon>Eukaryota</taxon>
        <taxon>Fungi</taxon>
        <taxon>Dikarya</taxon>
        <taxon>Ascomycota</taxon>
        <taxon>Pezizomycotina</taxon>
        <taxon>Dothideomycetes</taxon>
        <taxon>Pleosporomycetidae</taxon>
        <taxon>Gloniales</taxon>
        <taxon>Gloniaceae</taxon>
        <taxon>Glonium</taxon>
    </lineage>
</organism>
<dbReference type="PANTHER" id="PTHR48022:SF2">
    <property type="entry name" value="PLASTIDIC GLUCOSE TRANSPORTER 4"/>
    <property type="match status" value="1"/>
</dbReference>
<evidence type="ECO:0000313" key="8">
    <source>
        <dbReference type="EMBL" id="OCL05253.1"/>
    </source>
</evidence>
<dbReference type="InterPro" id="IPR020846">
    <property type="entry name" value="MFS_dom"/>
</dbReference>
<feature type="transmembrane region" description="Helical" evidence="6">
    <location>
        <begin position="57"/>
        <end position="78"/>
    </location>
</feature>
<comment type="subcellular location">
    <subcellularLocation>
        <location evidence="1">Membrane</location>
        <topology evidence="1">Multi-pass membrane protein</topology>
    </subcellularLocation>
</comment>
<dbReference type="GO" id="GO:0016020">
    <property type="term" value="C:membrane"/>
    <property type="evidence" value="ECO:0007669"/>
    <property type="project" value="UniProtKB-SubCell"/>
</dbReference>
<dbReference type="InterPro" id="IPR036259">
    <property type="entry name" value="MFS_trans_sf"/>
</dbReference>
<dbReference type="Proteomes" id="UP000250140">
    <property type="component" value="Unassembled WGS sequence"/>
</dbReference>
<dbReference type="Gene3D" id="1.20.1250.20">
    <property type="entry name" value="MFS general substrate transporter like domains"/>
    <property type="match status" value="1"/>
</dbReference>
<feature type="transmembrane region" description="Helical" evidence="6">
    <location>
        <begin position="352"/>
        <end position="378"/>
    </location>
</feature>
<evidence type="ECO:0000256" key="3">
    <source>
        <dbReference type="ARBA" id="ARBA00022692"/>
    </source>
</evidence>
<dbReference type="GO" id="GO:0005351">
    <property type="term" value="F:carbohydrate:proton symporter activity"/>
    <property type="evidence" value="ECO:0007669"/>
    <property type="project" value="TreeGrafter"/>
</dbReference>
<evidence type="ECO:0000256" key="4">
    <source>
        <dbReference type="ARBA" id="ARBA00022989"/>
    </source>
</evidence>
<evidence type="ECO:0000313" key="9">
    <source>
        <dbReference type="Proteomes" id="UP000250140"/>
    </source>
</evidence>
<name>A0A8E2JQ02_9PEZI</name>
<feature type="domain" description="Major facilitator superfamily (MFS) profile" evidence="7">
    <location>
        <begin position="60"/>
        <end position="449"/>
    </location>
</feature>
<gene>
    <name evidence="8" type="ORF">AOQ84DRAFT_433134</name>
</gene>
<feature type="transmembrane region" description="Helical" evidence="6">
    <location>
        <begin position="185"/>
        <end position="208"/>
    </location>
</feature>
<evidence type="ECO:0000256" key="6">
    <source>
        <dbReference type="SAM" id="Phobius"/>
    </source>
</evidence>
<dbReference type="OrthoDB" id="65569at2759"/>
<accession>A0A8E2JQ02</accession>
<sequence length="449" mass="50219">MAGDNDPQTKSFHNVVSNEKLENVYIEEVVVNRITEEDLMKLSRESMTMYSRTGLRILAIMFVQGCNQAGYGVDWAVIGGINAFDAWHSYFGFGTSGFTYGTITALMRIGTVCSAPFLAFADIIGLRGINFLGNFIVLFAALLQGFATNLPMFMAGRFFLGPGSALMSGPQYMAEIAPVHLRGRLVGIFGACFQVGSIVMSAGLIGLSTMKSDWGWRIPLVLQGVFPLIVCVTIYLVSPESPRYLVQRGKREEAKKVIAKYQTASGSVDEPIVGIVLGQIEESLETTRTAFRQSWDFRVFFTRVVRYRLLVLILYSCFQSIDQLGISLGLTAVYFVFTSVGAYLVDKFRRRILIFSGTSTLVIMWMLMFQIFSTLLIATMHNLCPVEILSLPLRAKGMGLYFIFPETSKLSLEEIYAVFETPGIKPVRMSLKIQEAKERARMNWEEQQN</sequence>
<dbReference type="SUPFAM" id="SSF103473">
    <property type="entry name" value="MFS general substrate transporter"/>
    <property type="match status" value="1"/>
</dbReference>
<reference evidence="8 9" key="1">
    <citation type="journal article" date="2016" name="Nat. Commun.">
        <title>Ectomycorrhizal ecology is imprinted in the genome of the dominant symbiotic fungus Cenococcum geophilum.</title>
        <authorList>
            <consortium name="DOE Joint Genome Institute"/>
            <person name="Peter M."/>
            <person name="Kohler A."/>
            <person name="Ohm R.A."/>
            <person name="Kuo A."/>
            <person name="Krutzmann J."/>
            <person name="Morin E."/>
            <person name="Arend M."/>
            <person name="Barry K.W."/>
            <person name="Binder M."/>
            <person name="Choi C."/>
            <person name="Clum A."/>
            <person name="Copeland A."/>
            <person name="Grisel N."/>
            <person name="Haridas S."/>
            <person name="Kipfer T."/>
            <person name="LaButti K."/>
            <person name="Lindquist E."/>
            <person name="Lipzen A."/>
            <person name="Maire R."/>
            <person name="Meier B."/>
            <person name="Mihaltcheva S."/>
            <person name="Molinier V."/>
            <person name="Murat C."/>
            <person name="Poggeler S."/>
            <person name="Quandt C.A."/>
            <person name="Sperisen C."/>
            <person name="Tritt A."/>
            <person name="Tisserant E."/>
            <person name="Crous P.W."/>
            <person name="Henrissat B."/>
            <person name="Nehls U."/>
            <person name="Egli S."/>
            <person name="Spatafora J.W."/>
            <person name="Grigoriev I.V."/>
            <person name="Martin F.M."/>
        </authorList>
    </citation>
    <scope>NUCLEOTIDE SEQUENCE [LARGE SCALE GENOMIC DNA]</scope>
    <source>
        <strain evidence="8 9">CBS 207.34</strain>
    </source>
</reference>
<keyword evidence="9" id="KW-1185">Reference proteome</keyword>
<keyword evidence="3 6" id="KW-0812">Transmembrane</keyword>
<comment type="similarity">
    <text evidence="2">Belongs to the major facilitator superfamily. Sugar transporter (TC 2.A.1.1) family.</text>
</comment>
<dbReference type="AlphaFoldDB" id="A0A8E2JQ02"/>
<feature type="transmembrane region" description="Helical" evidence="6">
    <location>
        <begin position="98"/>
        <end position="121"/>
    </location>
</feature>
<dbReference type="Pfam" id="PF00083">
    <property type="entry name" value="Sugar_tr"/>
    <property type="match status" value="1"/>
</dbReference>
<evidence type="ECO:0000256" key="2">
    <source>
        <dbReference type="ARBA" id="ARBA00010992"/>
    </source>
</evidence>
<dbReference type="InterPro" id="IPR050360">
    <property type="entry name" value="MFS_Sugar_Transporters"/>
</dbReference>
<evidence type="ECO:0000259" key="7">
    <source>
        <dbReference type="PROSITE" id="PS50850"/>
    </source>
</evidence>
<feature type="transmembrane region" description="Helical" evidence="6">
    <location>
        <begin position="324"/>
        <end position="345"/>
    </location>
</feature>
<proteinExistence type="inferred from homology"/>
<evidence type="ECO:0000256" key="5">
    <source>
        <dbReference type="ARBA" id="ARBA00023136"/>
    </source>
</evidence>
<keyword evidence="4 6" id="KW-1133">Transmembrane helix</keyword>
<keyword evidence="5 6" id="KW-0472">Membrane</keyword>
<protein>
    <submittedName>
        <fullName evidence="8">MFS general substrate transporter</fullName>
    </submittedName>
</protein>
<dbReference type="InterPro" id="IPR005828">
    <property type="entry name" value="MFS_sugar_transport-like"/>
</dbReference>
<evidence type="ECO:0000256" key="1">
    <source>
        <dbReference type="ARBA" id="ARBA00004141"/>
    </source>
</evidence>
<feature type="transmembrane region" description="Helical" evidence="6">
    <location>
        <begin position="128"/>
        <end position="147"/>
    </location>
</feature>
<dbReference type="PANTHER" id="PTHR48022">
    <property type="entry name" value="PLASTIDIC GLUCOSE TRANSPORTER 4"/>
    <property type="match status" value="1"/>
</dbReference>
<dbReference type="PROSITE" id="PS50850">
    <property type="entry name" value="MFS"/>
    <property type="match status" value="1"/>
</dbReference>
<dbReference type="EMBL" id="KV750333">
    <property type="protein sequence ID" value="OCL05253.1"/>
    <property type="molecule type" value="Genomic_DNA"/>
</dbReference>